<organism evidence="2 3">
    <name type="scientific">Xenopus laevis</name>
    <name type="common">African clawed frog</name>
    <dbReference type="NCBI Taxonomy" id="8355"/>
    <lineage>
        <taxon>Eukaryota</taxon>
        <taxon>Metazoa</taxon>
        <taxon>Chordata</taxon>
        <taxon>Craniata</taxon>
        <taxon>Vertebrata</taxon>
        <taxon>Euteleostomi</taxon>
        <taxon>Amphibia</taxon>
        <taxon>Batrachia</taxon>
        <taxon>Anura</taxon>
        <taxon>Pipoidea</taxon>
        <taxon>Pipidae</taxon>
        <taxon>Xenopodinae</taxon>
        <taxon>Xenopus</taxon>
        <taxon>Xenopus</taxon>
    </lineage>
</organism>
<keyword evidence="1" id="KW-1133">Transmembrane helix</keyword>
<proteinExistence type="predicted"/>
<feature type="transmembrane region" description="Helical" evidence="1">
    <location>
        <begin position="47"/>
        <end position="74"/>
    </location>
</feature>
<keyword evidence="1" id="KW-0472">Membrane</keyword>
<keyword evidence="1" id="KW-0812">Transmembrane</keyword>
<evidence type="ECO:0000256" key="1">
    <source>
        <dbReference type="SAM" id="Phobius"/>
    </source>
</evidence>
<name>A0A974CFS1_XENLA</name>
<sequence length="86" mass="9644">MMCAIVSYCCKASFFNKLALCVHLKISVAIAASLQKRTSPLLQVIKMGTVALIVYYVALLFLLCSLYLSLLIIVNHRAIHVPYKFH</sequence>
<reference evidence="3" key="1">
    <citation type="journal article" date="2016" name="Nature">
        <title>Genome evolution in the allotetraploid frog Xenopus laevis.</title>
        <authorList>
            <person name="Session A.M."/>
            <person name="Uno Y."/>
            <person name="Kwon T."/>
            <person name="Chapman J.A."/>
            <person name="Toyoda A."/>
            <person name="Takahashi S."/>
            <person name="Fukui A."/>
            <person name="Hikosaka A."/>
            <person name="Suzuki A."/>
            <person name="Kondo M."/>
            <person name="van Heeringen S.J."/>
            <person name="Quigley I."/>
            <person name="Heinz S."/>
            <person name="Ogino H."/>
            <person name="Ochi H."/>
            <person name="Hellsten U."/>
            <person name="Lyons J.B."/>
            <person name="Simakov O."/>
            <person name="Putnam N."/>
            <person name="Stites J."/>
            <person name="Kuroki Y."/>
            <person name="Tanaka T."/>
            <person name="Michiue T."/>
            <person name="Watanabe M."/>
            <person name="Bogdanovic O."/>
            <person name="Lister R."/>
            <person name="Georgiou G."/>
            <person name="Paranjpe S.S."/>
            <person name="van Kruijsbergen I."/>
            <person name="Shu S."/>
            <person name="Carlson J."/>
            <person name="Kinoshita T."/>
            <person name="Ohta Y."/>
            <person name="Mawaribuchi S."/>
            <person name="Jenkins J."/>
            <person name="Grimwood J."/>
            <person name="Schmutz J."/>
            <person name="Mitros T."/>
            <person name="Mozaffari S.V."/>
            <person name="Suzuki Y."/>
            <person name="Haramoto Y."/>
            <person name="Yamamoto T.S."/>
            <person name="Takagi C."/>
            <person name="Heald R."/>
            <person name="Miller K."/>
            <person name="Haudenschild C."/>
            <person name="Kitzman J."/>
            <person name="Nakayama T."/>
            <person name="Izutsu Y."/>
            <person name="Robert J."/>
            <person name="Fortriede J."/>
            <person name="Burns K."/>
            <person name="Lotay V."/>
            <person name="Karimi K."/>
            <person name="Yasuoka Y."/>
            <person name="Dichmann D.S."/>
            <person name="Flajnik M.F."/>
            <person name="Houston D.W."/>
            <person name="Shendure J."/>
            <person name="DuPasquier L."/>
            <person name="Vize P.D."/>
            <person name="Zorn A.M."/>
            <person name="Ito M."/>
            <person name="Marcotte E.M."/>
            <person name="Wallingford J.B."/>
            <person name="Ito Y."/>
            <person name="Asashima M."/>
            <person name="Ueno N."/>
            <person name="Matsuda Y."/>
            <person name="Veenstra G.J."/>
            <person name="Fujiyama A."/>
            <person name="Harland R.M."/>
            <person name="Taira M."/>
            <person name="Rokhsar D.S."/>
        </authorList>
    </citation>
    <scope>NUCLEOTIDE SEQUENCE [LARGE SCALE GENOMIC DNA]</scope>
    <source>
        <strain evidence="3">J</strain>
    </source>
</reference>
<evidence type="ECO:0000313" key="2">
    <source>
        <dbReference type="EMBL" id="OCT72207.1"/>
    </source>
</evidence>
<gene>
    <name evidence="2" type="ORF">XELAEV_18035178mg</name>
</gene>
<dbReference type="Proteomes" id="UP000694892">
    <property type="component" value="Chromosome 7L"/>
</dbReference>
<evidence type="ECO:0000313" key="3">
    <source>
        <dbReference type="Proteomes" id="UP000694892"/>
    </source>
</evidence>
<dbReference type="EMBL" id="CM004478">
    <property type="protein sequence ID" value="OCT72207.1"/>
    <property type="molecule type" value="Genomic_DNA"/>
</dbReference>
<accession>A0A974CFS1</accession>
<protein>
    <submittedName>
        <fullName evidence="2">Uncharacterized protein</fullName>
    </submittedName>
</protein>
<dbReference type="AlphaFoldDB" id="A0A974CFS1"/>